<evidence type="ECO:0000256" key="1">
    <source>
        <dbReference type="ARBA" id="ARBA00022801"/>
    </source>
</evidence>
<accession>A0ABT0YK74</accession>
<evidence type="ECO:0000313" key="6">
    <source>
        <dbReference type="EMBL" id="MCM5679131.1"/>
    </source>
</evidence>
<protein>
    <submittedName>
        <fullName evidence="6">Patatin-like phospholipase family protein</fullName>
    </submittedName>
</protein>
<proteinExistence type="predicted"/>
<keyword evidence="7" id="KW-1185">Reference proteome</keyword>
<dbReference type="InterPro" id="IPR016035">
    <property type="entry name" value="Acyl_Trfase/lysoPLipase"/>
</dbReference>
<comment type="caution">
    <text evidence="6">The sequence shown here is derived from an EMBL/GenBank/DDBJ whole genome shotgun (WGS) entry which is preliminary data.</text>
</comment>
<dbReference type="InterPro" id="IPR002641">
    <property type="entry name" value="PNPLA_dom"/>
</dbReference>
<feature type="short sequence motif" description="GXSXG" evidence="4">
    <location>
        <begin position="48"/>
        <end position="52"/>
    </location>
</feature>
<sequence>MDQAVSAGRARRRIDLALQGGGSHGAFTWGVLDRLLEEDDLEISGISGTSAGALNAGVLVTGLARGGPPQGRQALHDFWRDVSVSGQIFSPFPAHGRPPGGNFNFDQLPAYQWMNVFWRSFSPYEFNPLNLNPLRDVVRRHVDASVLKNCHRAAPRVHLFITATSVRTGQAHVFTGDELSEDALLASACLPFMFQAVEIDGEPYWDGGYVGNPAIFPLIYQTDALDVLLVKLNPLRREGTPRRSVEIIDRLSEITFNTSLMAEMRAIAFVSRLLREHRLDPGRYKDLRMHMIADDAGLLPFNASSKFNTDWGFLQKLCELGRSAADRWLREHKADLGVRSSLDIEREFLAKPLREEMAPVKARQQRPRTRSRRLIDGVKRLLGRRRT</sequence>
<dbReference type="PROSITE" id="PS51635">
    <property type="entry name" value="PNPLA"/>
    <property type="match status" value="1"/>
</dbReference>
<dbReference type="PANTHER" id="PTHR14226:SF78">
    <property type="entry name" value="SLR0060 PROTEIN"/>
    <property type="match status" value="1"/>
</dbReference>
<dbReference type="EMBL" id="JAMKFE010000003">
    <property type="protein sequence ID" value="MCM5679131.1"/>
    <property type="molecule type" value="Genomic_DNA"/>
</dbReference>
<reference evidence="6" key="1">
    <citation type="submission" date="2022-05" db="EMBL/GenBank/DDBJ databases">
        <title>Schlegelella sp. nov., isolated from mangrove soil.</title>
        <authorList>
            <person name="Liu Y."/>
            <person name="Ge X."/>
            <person name="Liu W."/>
        </authorList>
    </citation>
    <scope>NUCLEOTIDE SEQUENCE</scope>
    <source>
        <strain evidence="6">S2-27</strain>
    </source>
</reference>
<keyword evidence="1 4" id="KW-0378">Hydrolase</keyword>
<dbReference type="SUPFAM" id="SSF52151">
    <property type="entry name" value="FabD/lysophospholipase-like"/>
    <property type="match status" value="1"/>
</dbReference>
<gene>
    <name evidence="6" type="ORF">M8A51_06260</name>
</gene>
<organism evidence="6 7">
    <name type="scientific">Caldimonas mangrovi</name>
    <dbReference type="NCBI Taxonomy" id="2944811"/>
    <lineage>
        <taxon>Bacteria</taxon>
        <taxon>Pseudomonadati</taxon>
        <taxon>Pseudomonadota</taxon>
        <taxon>Betaproteobacteria</taxon>
        <taxon>Burkholderiales</taxon>
        <taxon>Sphaerotilaceae</taxon>
        <taxon>Caldimonas</taxon>
    </lineage>
</organism>
<dbReference type="Gene3D" id="3.40.1090.10">
    <property type="entry name" value="Cytosolic phospholipase A2 catalytic domain"/>
    <property type="match status" value="2"/>
</dbReference>
<feature type="active site" description="Proton acceptor" evidence="4">
    <location>
        <position position="206"/>
    </location>
</feature>
<dbReference type="RefSeq" id="WP_251777335.1">
    <property type="nucleotide sequence ID" value="NZ_JAMKFE010000003.1"/>
</dbReference>
<dbReference type="Pfam" id="PF01734">
    <property type="entry name" value="Patatin"/>
    <property type="match status" value="1"/>
</dbReference>
<feature type="short sequence motif" description="DGA/G" evidence="4">
    <location>
        <begin position="206"/>
        <end position="208"/>
    </location>
</feature>
<evidence type="ECO:0000256" key="3">
    <source>
        <dbReference type="ARBA" id="ARBA00023098"/>
    </source>
</evidence>
<keyword evidence="2 4" id="KW-0442">Lipid degradation</keyword>
<feature type="active site" description="Nucleophile" evidence="4">
    <location>
        <position position="50"/>
    </location>
</feature>
<name>A0ABT0YK74_9BURK</name>
<evidence type="ECO:0000313" key="7">
    <source>
        <dbReference type="Proteomes" id="UP001165541"/>
    </source>
</evidence>
<dbReference type="InterPro" id="IPR050301">
    <property type="entry name" value="NTE"/>
</dbReference>
<evidence type="ECO:0000259" key="5">
    <source>
        <dbReference type="PROSITE" id="PS51635"/>
    </source>
</evidence>
<feature type="domain" description="PNPLA" evidence="5">
    <location>
        <begin position="16"/>
        <end position="219"/>
    </location>
</feature>
<evidence type="ECO:0000256" key="2">
    <source>
        <dbReference type="ARBA" id="ARBA00022963"/>
    </source>
</evidence>
<evidence type="ECO:0000256" key="4">
    <source>
        <dbReference type="PROSITE-ProRule" id="PRU01161"/>
    </source>
</evidence>
<dbReference type="Proteomes" id="UP001165541">
    <property type="component" value="Unassembled WGS sequence"/>
</dbReference>
<dbReference type="PANTHER" id="PTHR14226">
    <property type="entry name" value="NEUROPATHY TARGET ESTERASE/SWISS CHEESE D.MELANOGASTER"/>
    <property type="match status" value="1"/>
</dbReference>
<keyword evidence="3 4" id="KW-0443">Lipid metabolism</keyword>
<feature type="short sequence motif" description="GXGXXG" evidence="4">
    <location>
        <begin position="20"/>
        <end position="25"/>
    </location>
</feature>